<evidence type="ECO:0000313" key="8">
    <source>
        <dbReference type="EMBL" id="VFT92618.1"/>
    </source>
</evidence>
<organism evidence="8 9">
    <name type="scientific">Aphanomyces stellatus</name>
    <dbReference type="NCBI Taxonomy" id="120398"/>
    <lineage>
        <taxon>Eukaryota</taxon>
        <taxon>Sar</taxon>
        <taxon>Stramenopiles</taxon>
        <taxon>Oomycota</taxon>
        <taxon>Saprolegniomycetes</taxon>
        <taxon>Saprolegniales</taxon>
        <taxon>Verrucalvaceae</taxon>
        <taxon>Aphanomyces</taxon>
    </lineage>
</organism>
<keyword evidence="2 5" id="KW-0812">Transmembrane</keyword>
<dbReference type="InterPro" id="IPR051223">
    <property type="entry name" value="Polycystin"/>
</dbReference>
<gene>
    <name evidence="8" type="primary">Aste57867_15831</name>
    <name evidence="7" type="ORF">As57867_015775</name>
    <name evidence="8" type="ORF">ASTE57867_15831</name>
</gene>
<dbReference type="PANTHER" id="PTHR10877">
    <property type="entry name" value="POLYCYSTIN FAMILY MEMBER"/>
    <property type="match status" value="1"/>
</dbReference>
<feature type="transmembrane region" description="Helical" evidence="5">
    <location>
        <begin position="320"/>
        <end position="343"/>
    </location>
</feature>
<dbReference type="EMBL" id="CAADRA010005779">
    <property type="protein sequence ID" value="VFT92618.1"/>
    <property type="molecule type" value="Genomic_DNA"/>
</dbReference>
<dbReference type="Proteomes" id="UP000332933">
    <property type="component" value="Unassembled WGS sequence"/>
</dbReference>
<feature type="transmembrane region" description="Helical" evidence="5">
    <location>
        <begin position="465"/>
        <end position="486"/>
    </location>
</feature>
<accession>A0A485L5C1</accession>
<feature type="transmembrane region" description="Helical" evidence="5">
    <location>
        <begin position="388"/>
        <end position="411"/>
    </location>
</feature>
<dbReference type="AlphaFoldDB" id="A0A485L5C1"/>
<feature type="transmembrane region" description="Helical" evidence="5">
    <location>
        <begin position="492"/>
        <end position="515"/>
    </location>
</feature>
<evidence type="ECO:0000259" key="6">
    <source>
        <dbReference type="Pfam" id="PF08016"/>
    </source>
</evidence>
<dbReference type="InterPro" id="IPR013122">
    <property type="entry name" value="PKD1_2_channel"/>
</dbReference>
<evidence type="ECO:0000313" key="9">
    <source>
        <dbReference type="Proteomes" id="UP000332933"/>
    </source>
</evidence>
<feature type="transmembrane region" description="Helical" evidence="5">
    <location>
        <begin position="59"/>
        <end position="80"/>
    </location>
</feature>
<evidence type="ECO:0000256" key="4">
    <source>
        <dbReference type="ARBA" id="ARBA00023136"/>
    </source>
</evidence>
<keyword evidence="4 5" id="KW-0472">Membrane</keyword>
<dbReference type="GO" id="GO:0016020">
    <property type="term" value="C:membrane"/>
    <property type="evidence" value="ECO:0007669"/>
    <property type="project" value="UniProtKB-SubCell"/>
</dbReference>
<evidence type="ECO:0000256" key="2">
    <source>
        <dbReference type="ARBA" id="ARBA00022692"/>
    </source>
</evidence>
<reference evidence="7" key="2">
    <citation type="submission" date="2019-06" db="EMBL/GenBank/DDBJ databases">
        <title>Genomics analysis of Aphanomyces spp. identifies a new class of oomycete effector associated with host adaptation.</title>
        <authorList>
            <person name="Gaulin E."/>
        </authorList>
    </citation>
    <scope>NUCLEOTIDE SEQUENCE</scope>
    <source>
        <strain evidence="7">CBS 578.67</strain>
    </source>
</reference>
<dbReference type="OrthoDB" id="444119at2759"/>
<dbReference type="EMBL" id="VJMH01005758">
    <property type="protein sequence ID" value="KAF0693163.1"/>
    <property type="molecule type" value="Genomic_DNA"/>
</dbReference>
<feature type="domain" description="Polycystin cation channel PKD1/PKD2" evidence="6">
    <location>
        <begin position="393"/>
        <end position="521"/>
    </location>
</feature>
<dbReference type="Gene3D" id="1.10.287.70">
    <property type="match status" value="1"/>
</dbReference>
<dbReference type="Pfam" id="PF08016">
    <property type="entry name" value="PKD_channel"/>
    <property type="match status" value="1"/>
</dbReference>
<comment type="subcellular location">
    <subcellularLocation>
        <location evidence="1">Membrane</location>
        <topology evidence="1">Multi-pass membrane protein</topology>
    </subcellularLocation>
</comment>
<reference evidence="8 9" key="1">
    <citation type="submission" date="2019-03" db="EMBL/GenBank/DDBJ databases">
        <authorList>
            <person name="Gaulin E."/>
            <person name="Dumas B."/>
        </authorList>
    </citation>
    <scope>NUCLEOTIDE SEQUENCE [LARGE SCALE GENOMIC DNA]</scope>
    <source>
        <strain evidence="8">CBS 568.67</strain>
    </source>
</reference>
<sequence length="660" mass="72551">MAKGPLPEKIAEAAVAWEVNPRADGGKSLESLKENDEVSLSYQEALCAVKARKNLKRHFLYLPVPLVFFILFAWCALLHVPITHMFPAENGLGTTLISTGTDAITANTTTKFMNIQTQADVFSWLTNTFIPNVFVTTDYNGNNLTHAKLSRVASYHKILGAVEFITSTADAYDCGLQGPLGQIYDTCHDFNNPTTDAVPFYIDSGADATKATAMITAKETSGTWLNEKTAQLLVNVATYNGELDLMCITTLTINFQPGGFLELKSKMSSIPADPYHNSKSILALDIVVGLFFLATVGYELQQLVVHWKAKATYWGVWRIVEWGTLAAILTHFIFWAILCSSIYDKNLSNNIMSLEVTNHFDFSQPTDETQGGLVLTDIMSHIESMGKLMVAVRVSAMAALFFLTVRILGSFRFHPQLNMVTATLAVALNALGPFFFVFVVCVAGFVTSGTLLFGEKLEQFSTIGYSVVTVINMLFGQFDLAAIFNIDYHIALVWYWSAMVVLQLVLFNMLLAIVLSAFDKVRDAHDGGPPRSVAAEFSIIAKEMLGVEHLLHHDAPKRFRSSVRDGSMGMLPGALNPRQLSEHLHINQAEAKGLLHNMKVLSVAGADLDKTQPTIVEDDDKVVQLHAKVDALERAVAALVAQLQNTTEPKIYPTTPDVNA</sequence>
<dbReference type="PANTHER" id="PTHR10877:SF183">
    <property type="entry name" value="AT14535P-RELATED"/>
    <property type="match status" value="1"/>
</dbReference>
<evidence type="ECO:0000256" key="1">
    <source>
        <dbReference type="ARBA" id="ARBA00004141"/>
    </source>
</evidence>
<keyword evidence="3 5" id="KW-1133">Transmembrane helix</keyword>
<name>A0A485L5C1_9STRA</name>
<protein>
    <submittedName>
        <fullName evidence="8">Aste57867_15831 protein</fullName>
    </submittedName>
</protein>
<evidence type="ECO:0000313" key="7">
    <source>
        <dbReference type="EMBL" id="KAF0693163.1"/>
    </source>
</evidence>
<keyword evidence="9" id="KW-1185">Reference proteome</keyword>
<evidence type="ECO:0000256" key="3">
    <source>
        <dbReference type="ARBA" id="ARBA00022989"/>
    </source>
</evidence>
<evidence type="ECO:0000256" key="5">
    <source>
        <dbReference type="SAM" id="Phobius"/>
    </source>
</evidence>
<proteinExistence type="predicted"/>
<feature type="transmembrane region" description="Helical" evidence="5">
    <location>
        <begin position="431"/>
        <end position="453"/>
    </location>
</feature>
<feature type="transmembrane region" description="Helical" evidence="5">
    <location>
        <begin position="281"/>
        <end position="300"/>
    </location>
</feature>